<protein>
    <submittedName>
        <fullName evidence="1">Uncharacterized protein</fullName>
    </submittedName>
</protein>
<organism evidence="1 2">
    <name type="scientific">Paradevosia shaoguanensis</name>
    <dbReference type="NCBI Taxonomy" id="1335043"/>
    <lineage>
        <taxon>Bacteria</taxon>
        <taxon>Pseudomonadati</taxon>
        <taxon>Pseudomonadota</taxon>
        <taxon>Alphaproteobacteria</taxon>
        <taxon>Hyphomicrobiales</taxon>
        <taxon>Devosiaceae</taxon>
        <taxon>Paradevosia</taxon>
    </lineage>
</organism>
<reference evidence="1" key="1">
    <citation type="submission" date="2022-03" db="EMBL/GenBank/DDBJ databases">
        <title>The complete genome sequence of a Methyloterrigena soli.</title>
        <authorList>
            <person name="Zi Z."/>
        </authorList>
    </citation>
    <scope>NUCLEOTIDE SEQUENCE</scope>
    <source>
        <strain evidence="1">M48</strain>
    </source>
</reference>
<dbReference type="AlphaFoldDB" id="A0AA41QJB8"/>
<name>A0AA41QJB8_9HYPH</name>
<sequence length="82" mass="8971">MNDNFDYSVSADLYSSPDAASNGVQRHLHFASSARAIQFALEELPQTLLFGTTLVADRKAFRGKAIIGLYMAVAYPFARALT</sequence>
<accession>A0AA41QJB8</accession>
<gene>
    <name evidence="1" type="ORF">ML536_00050</name>
</gene>
<dbReference type="RefSeq" id="WP_281734518.1">
    <property type="nucleotide sequence ID" value="NZ_JAKETQ010000001.1"/>
</dbReference>
<comment type="caution">
    <text evidence="1">The sequence shown here is derived from an EMBL/GenBank/DDBJ whole genome shotgun (WGS) entry which is preliminary data.</text>
</comment>
<evidence type="ECO:0000313" key="2">
    <source>
        <dbReference type="Proteomes" id="UP001156140"/>
    </source>
</evidence>
<evidence type="ECO:0000313" key="1">
    <source>
        <dbReference type="EMBL" id="MCI0125207.1"/>
    </source>
</evidence>
<proteinExistence type="predicted"/>
<dbReference type="EMBL" id="JALAZD010000001">
    <property type="protein sequence ID" value="MCI0125207.1"/>
    <property type="molecule type" value="Genomic_DNA"/>
</dbReference>
<dbReference type="Proteomes" id="UP001156140">
    <property type="component" value="Unassembled WGS sequence"/>
</dbReference>
<keyword evidence="2" id="KW-1185">Reference proteome</keyword>